<dbReference type="SUPFAM" id="SSF55856">
    <property type="entry name" value="Cytochrome b5-like heme/steroid binding domain"/>
    <property type="match status" value="1"/>
</dbReference>
<dbReference type="Pfam" id="PF00173">
    <property type="entry name" value="Cyt-b5"/>
    <property type="match status" value="1"/>
</dbReference>
<dbReference type="PANTHER" id="PTHR10281:SF76">
    <property type="entry name" value="CALCUTTA CUP-RELATED"/>
    <property type="match status" value="1"/>
</dbReference>
<dbReference type="InterPro" id="IPR036400">
    <property type="entry name" value="Cyt_B5-like_heme/steroid_sf"/>
</dbReference>
<keyword evidence="3" id="KW-0812">Transmembrane</keyword>
<proteinExistence type="inferred from homology"/>
<gene>
    <name evidence="5" type="ORF">MCAP1_001848</name>
</gene>
<protein>
    <recommendedName>
        <fullName evidence="4">Cytochrome b5 heme-binding domain-containing protein</fullName>
    </recommendedName>
</protein>
<evidence type="ECO:0000256" key="2">
    <source>
        <dbReference type="SAM" id="MobiDB-lite"/>
    </source>
</evidence>
<keyword evidence="3" id="KW-0472">Membrane</keyword>
<accession>A0AAF0IVB0</accession>
<feature type="domain" description="Cytochrome b5 heme-binding" evidence="4">
    <location>
        <begin position="144"/>
        <end position="241"/>
    </location>
</feature>
<evidence type="ECO:0000256" key="1">
    <source>
        <dbReference type="ARBA" id="ARBA00038357"/>
    </source>
</evidence>
<dbReference type="InterPro" id="IPR001199">
    <property type="entry name" value="Cyt_B5-like_heme/steroid-bd"/>
</dbReference>
<name>A0AAF0IVB0_9BASI</name>
<comment type="similarity">
    <text evidence="1">Belongs to the cytochrome b5 family. MAPR subfamily.</text>
</comment>
<dbReference type="AlphaFoldDB" id="A0AAF0IVB0"/>
<organism evidence="5 6">
    <name type="scientific">Malassezia caprae</name>
    <dbReference type="NCBI Taxonomy" id="1381934"/>
    <lineage>
        <taxon>Eukaryota</taxon>
        <taxon>Fungi</taxon>
        <taxon>Dikarya</taxon>
        <taxon>Basidiomycota</taxon>
        <taxon>Ustilaginomycotina</taxon>
        <taxon>Malasseziomycetes</taxon>
        <taxon>Malasseziales</taxon>
        <taxon>Malasseziaceae</taxon>
        <taxon>Malassezia</taxon>
    </lineage>
</organism>
<dbReference type="Gene3D" id="3.10.120.10">
    <property type="entry name" value="Cytochrome b5-like heme/steroid binding domain"/>
    <property type="match status" value="1"/>
</dbReference>
<sequence>MSDTNCDPTAVPHEPPEKPINGEANAEHVKNFDVDPSTGRKVPHKKANEAYLVHQRWLEKKARIEKRKQYERENRPLPKELQGVEEPDFSPLANFLFSMVFAAFVSMVIFLLAGLFIQGDLLWGYRGKWTNWHRYVPKRPMVEFTPEELKKFDGSNPDLPVLLSISGSVFDVSKGVLYYGPGGPYHMFAGRDASRAYVTGCFETHLTHDVRGLSPEQVEALERWYKFYADHNTYYKVGSLKVPPLDPNTPIPEPCHEAVNQKP</sequence>
<reference evidence="5" key="1">
    <citation type="submission" date="2023-03" db="EMBL/GenBank/DDBJ databases">
        <title>Mating type loci evolution in Malassezia.</title>
        <authorList>
            <person name="Coelho M.A."/>
        </authorList>
    </citation>
    <scope>NUCLEOTIDE SEQUENCE</scope>
    <source>
        <strain evidence="5">CBS 10434</strain>
    </source>
</reference>
<dbReference type="SMART" id="SM01117">
    <property type="entry name" value="Cyt-b5"/>
    <property type="match status" value="1"/>
</dbReference>
<keyword evidence="6" id="KW-1185">Reference proteome</keyword>
<dbReference type="PANTHER" id="PTHR10281">
    <property type="entry name" value="MEMBRANE-ASSOCIATED PROGESTERONE RECEPTOR COMPONENT-RELATED"/>
    <property type="match status" value="1"/>
</dbReference>
<feature type="transmembrane region" description="Helical" evidence="3">
    <location>
        <begin position="95"/>
        <end position="117"/>
    </location>
</feature>
<evidence type="ECO:0000313" key="5">
    <source>
        <dbReference type="EMBL" id="WFD19614.1"/>
    </source>
</evidence>
<dbReference type="InterPro" id="IPR050577">
    <property type="entry name" value="MAPR/NEUFC/NENF-like"/>
</dbReference>
<dbReference type="GO" id="GO:0012505">
    <property type="term" value="C:endomembrane system"/>
    <property type="evidence" value="ECO:0007669"/>
    <property type="project" value="TreeGrafter"/>
</dbReference>
<dbReference type="GO" id="GO:0016020">
    <property type="term" value="C:membrane"/>
    <property type="evidence" value="ECO:0007669"/>
    <property type="project" value="TreeGrafter"/>
</dbReference>
<evidence type="ECO:0000259" key="4">
    <source>
        <dbReference type="SMART" id="SM01117"/>
    </source>
</evidence>
<dbReference type="Proteomes" id="UP001220961">
    <property type="component" value="Chromosome 3"/>
</dbReference>
<evidence type="ECO:0000256" key="3">
    <source>
        <dbReference type="SAM" id="Phobius"/>
    </source>
</evidence>
<evidence type="ECO:0000313" key="6">
    <source>
        <dbReference type="Proteomes" id="UP001220961"/>
    </source>
</evidence>
<dbReference type="EMBL" id="CP119910">
    <property type="protein sequence ID" value="WFD19614.1"/>
    <property type="molecule type" value="Genomic_DNA"/>
</dbReference>
<feature type="region of interest" description="Disordered" evidence="2">
    <location>
        <begin position="1"/>
        <end position="27"/>
    </location>
</feature>
<keyword evidence="3" id="KW-1133">Transmembrane helix</keyword>